<gene>
    <name evidence="3" type="ORF">J07HQW2_01062</name>
</gene>
<protein>
    <submittedName>
        <fullName evidence="3">Transposase</fullName>
    </submittedName>
</protein>
<proteinExistence type="predicted"/>
<organism evidence="3 4">
    <name type="scientific">Haloquadratum walsbyi J07HQW2</name>
    <dbReference type="NCBI Taxonomy" id="1238425"/>
    <lineage>
        <taxon>Archaea</taxon>
        <taxon>Methanobacteriati</taxon>
        <taxon>Methanobacteriota</taxon>
        <taxon>Stenosarchaea group</taxon>
        <taxon>Halobacteria</taxon>
        <taxon>Halobacteriales</taxon>
        <taxon>Haloferacaceae</taxon>
        <taxon>Haloquadratum</taxon>
    </lineage>
</organism>
<evidence type="ECO:0000313" key="3">
    <source>
        <dbReference type="EMBL" id="ERG94626.1"/>
    </source>
</evidence>
<dbReference type="Proteomes" id="UP000030710">
    <property type="component" value="Unassembled WGS sequence"/>
</dbReference>
<dbReference type="GO" id="GO:0003677">
    <property type="term" value="F:DNA binding"/>
    <property type="evidence" value="ECO:0007669"/>
    <property type="project" value="UniProtKB-KW"/>
</dbReference>
<dbReference type="HOGENOM" id="CLU_032903_10_2_2"/>
<sequence length="124" mass="13402">MFTTLLEYRCEREGTHFGEVEPAGTTKECASCGVNSDKPLWLGEYLCPACGFNMEMDRDANAALNILSRGFETLGLGQFEAVTPVETTLPLFISSGSCDVVDGKRVIEAGSLTLKERTAQAVSE</sequence>
<keyword evidence="1" id="KW-0238">DNA-binding</keyword>
<accession>U1PQL3</accession>
<feature type="domain" description="Cas12f1-like TNB" evidence="2">
    <location>
        <begin position="1"/>
        <end position="66"/>
    </location>
</feature>
<evidence type="ECO:0000256" key="1">
    <source>
        <dbReference type="ARBA" id="ARBA00023125"/>
    </source>
</evidence>
<dbReference type="AlphaFoldDB" id="U1PQL3"/>
<dbReference type="eggNOG" id="arCOG00684">
    <property type="taxonomic scope" value="Archaea"/>
</dbReference>
<dbReference type="InterPro" id="IPR010095">
    <property type="entry name" value="Cas12f1-like_TNB"/>
</dbReference>
<dbReference type="STRING" id="1238425.J07HQW2_01062"/>
<dbReference type="EMBL" id="KE356561">
    <property type="protein sequence ID" value="ERG94626.1"/>
    <property type="molecule type" value="Genomic_DNA"/>
</dbReference>
<evidence type="ECO:0000259" key="2">
    <source>
        <dbReference type="Pfam" id="PF07282"/>
    </source>
</evidence>
<reference evidence="3 4" key="1">
    <citation type="journal article" date="2013" name="PLoS ONE">
        <title>Assembly-driven community genomics of a hypersaline microbial ecosystem.</title>
        <authorList>
            <person name="Podell S."/>
            <person name="Ugalde J.A."/>
            <person name="Narasingarao P."/>
            <person name="Banfield J.F."/>
            <person name="Heidelberg K.B."/>
            <person name="Allen E.E."/>
        </authorList>
    </citation>
    <scope>NUCLEOTIDE SEQUENCE [LARGE SCALE GENOMIC DNA]</scope>
    <source>
        <strain evidence="4">J07HQW2</strain>
    </source>
</reference>
<name>U1PQL3_9EURY</name>
<dbReference type="Pfam" id="PF07282">
    <property type="entry name" value="Cas12f1-like_TNB"/>
    <property type="match status" value="1"/>
</dbReference>
<evidence type="ECO:0000313" key="4">
    <source>
        <dbReference type="Proteomes" id="UP000030710"/>
    </source>
</evidence>